<dbReference type="STRING" id="3847.K7LPM8"/>
<evidence type="ECO:0000313" key="5">
    <source>
        <dbReference type="EMBL" id="KRH29772.1"/>
    </source>
</evidence>
<dbReference type="GO" id="GO:2000033">
    <property type="term" value="P:regulation of seed dormancy process"/>
    <property type="evidence" value="ECO:0000318"/>
    <property type="project" value="GO_Central"/>
</dbReference>
<dbReference type="Gramene" id="KRH29772">
    <property type="protein sequence ID" value="KRH29772"/>
    <property type="gene ID" value="GLYMA_11G138200"/>
</dbReference>
<evidence type="ECO:0000313" key="7">
    <source>
        <dbReference type="Proteomes" id="UP000008827"/>
    </source>
</evidence>
<reference evidence="5 6" key="1">
    <citation type="journal article" date="2010" name="Nature">
        <title>Genome sequence of the palaeopolyploid soybean.</title>
        <authorList>
            <person name="Schmutz J."/>
            <person name="Cannon S.B."/>
            <person name="Schlueter J."/>
            <person name="Ma J."/>
            <person name="Mitros T."/>
            <person name="Nelson W."/>
            <person name="Hyten D.L."/>
            <person name="Song Q."/>
            <person name="Thelen J.J."/>
            <person name="Cheng J."/>
            <person name="Xu D."/>
            <person name="Hellsten U."/>
            <person name="May G.D."/>
            <person name="Yu Y."/>
            <person name="Sakurai T."/>
            <person name="Umezawa T."/>
            <person name="Bhattacharyya M.K."/>
            <person name="Sandhu D."/>
            <person name="Valliyodan B."/>
            <person name="Lindquist E."/>
            <person name="Peto M."/>
            <person name="Grant D."/>
            <person name="Shu S."/>
            <person name="Goodstein D."/>
            <person name="Barry K."/>
            <person name="Futrell-Griggs M."/>
            <person name="Abernathy B."/>
            <person name="Du J."/>
            <person name="Tian Z."/>
            <person name="Zhu L."/>
            <person name="Gill N."/>
            <person name="Joshi T."/>
            <person name="Libault M."/>
            <person name="Sethuraman A."/>
            <person name="Zhang X.-C."/>
            <person name="Shinozaki K."/>
            <person name="Nguyen H.T."/>
            <person name="Wing R.A."/>
            <person name="Cregan P."/>
            <person name="Specht J."/>
            <person name="Grimwood J."/>
            <person name="Rokhsar D."/>
            <person name="Stacey G."/>
            <person name="Shoemaker R.C."/>
            <person name="Jackson S.A."/>
        </authorList>
    </citation>
    <scope>NUCLEOTIDE SEQUENCE</scope>
    <source>
        <strain evidence="6">cv. Williams 82</strain>
        <tissue evidence="5">Callus</tissue>
    </source>
</reference>
<keyword evidence="4" id="KW-0539">Nucleus</keyword>
<dbReference type="HOGENOM" id="CLU_1589342_0_0_1"/>
<dbReference type="PaxDb" id="3847-GLYMA11G14690.1"/>
<dbReference type="Pfam" id="PF03514">
    <property type="entry name" value="GRAS"/>
    <property type="match status" value="1"/>
</dbReference>
<dbReference type="EnsemblPlants" id="KRH29772">
    <property type="protein sequence ID" value="KRH29772"/>
    <property type="gene ID" value="GLYMA_11G138200"/>
</dbReference>
<gene>
    <name evidence="5" type="ORF">GLYMA_11G138200</name>
</gene>
<dbReference type="GO" id="GO:0006355">
    <property type="term" value="P:regulation of DNA-templated transcription"/>
    <property type="evidence" value="ECO:0000318"/>
    <property type="project" value="GO_Central"/>
</dbReference>
<evidence type="ECO:0000313" key="6">
    <source>
        <dbReference type="EnsemblPlants" id="KRH29772"/>
    </source>
</evidence>
<keyword evidence="2" id="KW-0805">Transcription regulation</keyword>
<dbReference type="GO" id="GO:0009938">
    <property type="term" value="P:negative regulation of gibberellic acid mediated signaling pathway"/>
    <property type="evidence" value="ECO:0000318"/>
    <property type="project" value="GO_Central"/>
</dbReference>
<dbReference type="GO" id="GO:0043565">
    <property type="term" value="F:sequence-specific DNA binding"/>
    <property type="evidence" value="ECO:0000318"/>
    <property type="project" value="GO_Central"/>
</dbReference>
<dbReference type="InParanoid" id="K7LPM8"/>
<dbReference type="GO" id="GO:0009723">
    <property type="term" value="P:response to ethylene"/>
    <property type="evidence" value="ECO:0000318"/>
    <property type="project" value="GO_Central"/>
</dbReference>
<dbReference type="InterPro" id="IPR005202">
    <property type="entry name" value="TF_GRAS"/>
</dbReference>
<keyword evidence="3" id="KW-0804">Transcription</keyword>
<dbReference type="GO" id="GO:0005634">
    <property type="term" value="C:nucleus"/>
    <property type="evidence" value="ECO:0000318"/>
    <property type="project" value="GO_Central"/>
</dbReference>
<dbReference type="GO" id="GO:0009867">
    <property type="term" value="P:jasmonic acid mediated signaling pathway"/>
    <property type="evidence" value="ECO:0000318"/>
    <property type="project" value="GO_Central"/>
</dbReference>
<evidence type="ECO:0000256" key="4">
    <source>
        <dbReference type="ARBA" id="ARBA00023242"/>
    </source>
</evidence>
<name>K7LPM8_SOYBN</name>
<dbReference type="GO" id="GO:0042538">
    <property type="term" value="P:hyperosmotic salinity response"/>
    <property type="evidence" value="ECO:0000318"/>
    <property type="project" value="GO_Central"/>
</dbReference>
<dbReference type="EMBL" id="CM000844">
    <property type="protein sequence ID" value="KRH29772.1"/>
    <property type="molecule type" value="Genomic_DNA"/>
</dbReference>
<organism evidence="5">
    <name type="scientific">Glycine max</name>
    <name type="common">Soybean</name>
    <name type="synonym">Glycine hispida</name>
    <dbReference type="NCBI Taxonomy" id="3847"/>
    <lineage>
        <taxon>Eukaryota</taxon>
        <taxon>Viridiplantae</taxon>
        <taxon>Streptophyta</taxon>
        <taxon>Embryophyta</taxon>
        <taxon>Tracheophyta</taxon>
        <taxon>Spermatophyta</taxon>
        <taxon>Magnoliopsida</taxon>
        <taxon>eudicotyledons</taxon>
        <taxon>Gunneridae</taxon>
        <taxon>Pentapetalae</taxon>
        <taxon>rosids</taxon>
        <taxon>fabids</taxon>
        <taxon>Fabales</taxon>
        <taxon>Fabaceae</taxon>
        <taxon>Papilionoideae</taxon>
        <taxon>50 kb inversion clade</taxon>
        <taxon>NPAAA clade</taxon>
        <taxon>indigoferoid/millettioid clade</taxon>
        <taxon>Phaseoleae</taxon>
        <taxon>Glycine</taxon>
        <taxon>Glycine subgen. Soja</taxon>
    </lineage>
</organism>
<reference evidence="5" key="3">
    <citation type="submission" date="2018-07" db="EMBL/GenBank/DDBJ databases">
        <title>WGS assembly of Glycine max.</title>
        <authorList>
            <person name="Schmutz J."/>
            <person name="Cannon S."/>
            <person name="Schlueter J."/>
            <person name="Ma J."/>
            <person name="Mitros T."/>
            <person name="Nelson W."/>
            <person name="Hyten D."/>
            <person name="Song Q."/>
            <person name="Thelen J."/>
            <person name="Cheng J."/>
            <person name="Xu D."/>
            <person name="Hellsten U."/>
            <person name="May G."/>
            <person name="Yu Y."/>
            <person name="Sakurai T."/>
            <person name="Umezawa T."/>
            <person name="Bhattacharyya M."/>
            <person name="Sandhu D."/>
            <person name="Valliyodan B."/>
            <person name="Lindquist E."/>
            <person name="Peto M."/>
            <person name="Grant D."/>
            <person name="Shu S."/>
            <person name="Goodstein D."/>
            <person name="Barry K."/>
            <person name="Futrell-Griggs M."/>
            <person name="Abernathy B."/>
            <person name="Du J."/>
            <person name="Tian Z."/>
            <person name="Zhu L."/>
            <person name="Gill N."/>
            <person name="Joshi T."/>
            <person name="Libault M."/>
            <person name="Sethuraman A."/>
            <person name="Zhang X."/>
            <person name="Shinozaki K."/>
            <person name="Nguyen H."/>
            <person name="Wing R."/>
            <person name="Cregan P."/>
            <person name="Specht J."/>
            <person name="Grimwood J."/>
            <person name="Rokhsar D."/>
            <person name="Stacey G."/>
            <person name="Shoemaker R."/>
            <person name="Jackson S."/>
        </authorList>
    </citation>
    <scope>NUCLEOTIDE SEQUENCE</scope>
    <source>
        <tissue evidence="5">Callus</tissue>
    </source>
</reference>
<sequence>MEPSLRDPSLEDNDFSETSKFISQILMEENKSFYQALTENIPIFPNQHPLLLLTPIGETTSNVMNAIACEGSERIERPETYKQWQVRNTRAGFKRLLLNEETMAKFRTGIRTGCFKVGRATFCTLPLVGRCYQTLFRAHTRLKGSILLSIIRSSNLGFGGAIKVGREG</sequence>
<dbReference type="GO" id="GO:0009863">
    <property type="term" value="P:salicylic acid mediated signaling pathway"/>
    <property type="evidence" value="ECO:0000318"/>
    <property type="project" value="GO_Central"/>
</dbReference>
<dbReference type="Proteomes" id="UP000008827">
    <property type="component" value="Chromosome 11"/>
</dbReference>
<evidence type="ECO:0000256" key="3">
    <source>
        <dbReference type="ARBA" id="ARBA00023163"/>
    </source>
</evidence>
<protein>
    <submittedName>
        <fullName evidence="5 6">Uncharacterized protein</fullName>
    </submittedName>
</protein>
<accession>K7LPM8</accession>
<dbReference type="GO" id="GO:0003700">
    <property type="term" value="F:DNA-binding transcription factor activity"/>
    <property type="evidence" value="ECO:0000318"/>
    <property type="project" value="GO_Central"/>
</dbReference>
<reference evidence="6" key="2">
    <citation type="submission" date="2018-02" db="UniProtKB">
        <authorList>
            <consortium name="EnsemblPlants"/>
        </authorList>
    </citation>
    <scope>IDENTIFICATION</scope>
    <source>
        <strain evidence="6">Williams 82</strain>
    </source>
</reference>
<evidence type="ECO:0000256" key="2">
    <source>
        <dbReference type="ARBA" id="ARBA00023015"/>
    </source>
</evidence>
<dbReference type="GO" id="GO:2000377">
    <property type="term" value="P:regulation of reactive oxygen species metabolic process"/>
    <property type="evidence" value="ECO:0000318"/>
    <property type="project" value="GO_Central"/>
</dbReference>
<dbReference type="GO" id="GO:0010187">
    <property type="term" value="P:negative regulation of seed germination"/>
    <property type="evidence" value="ECO:0000318"/>
    <property type="project" value="GO_Central"/>
</dbReference>
<dbReference type="GO" id="GO:0009737">
    <property type="term" value="P:response to abscisic acid"/>
    <property type="evidence" value="ECO:0000318"/>
    <property type="project" value="GO_Central"/>
</dbReference>
<keyword evidence="7" id="KW-1185">Reference proteome</keyword>
<proteinExistence type="predicted"/>
<dbReference type="AlphaFoldDB" id="K7LPM8"/>
<evidence type="ECO:0000256" key="1">
    <source>
        <dbReference type="ARBA" id="ARBA00004123"/>
    </source>
</evidence>
<comment type="subcellular location">
    <subcellularLocation>
        <location evidence="1">Nucleus</location>
    </subcellularLocation>
</comment>